<evidence type="ECO:0000313" key="2">
    <source>
        <dbReference type="EMBL" id="SVD08536.1"/>
    </source>
</evidence>
<gene>
    <name evidence="2" type="ORF">METZ01_LOCUS361390</name>
</gene>
<organism evidence="2">
    <name type="scientific">marine metagenome</name>
    <dbReference type="NCBI Taxonomy" id="408172"/>
    <lineage>
        <taxon>unclassified sequences</taxon>
        <taxon>metagenomes</taxon>
        <taxon>ecological metagenomes</taxon>
    </lineage>
</organism>
<dbReference type="InterPro" id="IPR032710">
    <property type="entry name" value="NTF2-like_dom_sf"/>
</dbReference>
<dbReference type="SUPFAM" id="SSF54427">
    <property type="entry name" value="NTF2-like"/>
    <property type="match status" value="1"/>
</dbReference>
<reference evidence="2" key="1">
    <citation type="submission" date="2018-05" db="EMBL/GenBank/DDBJ databases">
        <authorList>
            <person name="Lanie J.A."/>
            <person name="Ng W.-L."/>
            <person name="Kazmierczak K.M."/>
            <person name="Andrzejewski T.M."/>
            <person name="Davidsen T.M."/>
            <person name="Wayne K.J."/>
            <person name="Tettelin H."/>
            <person name="Glass J.I."/>
            <person name="Rusch D."/>
            <person name="Podicherti R."/>
            <person name="Tsui H.-C.T."/>
            <person name="Winkler M.E."/>
        </authorList>
    </citation>
    <scope>NUCLEOTIDE SEQUENCE</scope>
</reference>
<protein>
    <recommendedName>
        <fullName evidence="1">SnoaL-like domain-containing protein</fullName>
    </recommendedName>
</protein>
<accession>A0A382SFA7</accession>
<proteinExistence type="predicted"/>
<dbReference type="EMBL" id="UINC01128646">
    <property type="protein sequence ID" value="SVD08536.1"/>
    <property type="molecule type" value="Genomic_DNA"/>
</dbReference>
<feature type="domain" description="SnoaL-like" evidence="1">
    <location>
        <begin position="9"/>
        <end position="133"/>
    </location>
</feature>
<evidence type="ECO:0000259" key="1">
    <source>
        <dbReference type="Pfam" id="PF13577"/>
    </source>
</evidence>
<name>A0A382SFA7_9ZZZZ</name>
<dbReference type="InterPro" id="IPR037401">
    <property type="entry name" value="SnoaL-like"/>
</dbReference>
<dbReference type="Gene3D" id="3.10.450.50">
    <property type="match status" value="1"/>
</dbReference>
<sequence length="148" mass="16904">MPRPTPLVAQDYTDIQDLYAYYTLCSDAGDADGFVSCFSADGELCIPTLSMSVRGRADLHRFKSEDKARREGRVRRHWNSGLHLEHIDSTTVRGRCYLHAYEAPPGLALVLVDMGVYEDTLVHEEGEWRFCRREIHMDHSQFTVPATK</sequence>
<dbReference type="Pfam" id="PF13577">
    <property type="entry name" value="SnoaL_4"/>
    <property type="match status" value="1"/>
</dbReference>
<dbReference type="AlphaFoldDB" id="A0A382SFA7"/>